<dbReference type="SMART" id="SM01019">
    <property type="entry name" value="B3"/>
    <property type="match status" value="2"/>
</dbReference>
<dbReference type="CDD" id="cd10017">
    <property type="entry name" value="B3_DNA"/>
    <property type="match status" value="2"/>
</dbReference>
<dbReference type="GO" id="GO:0005634">
    <property type="term" value="C:nucleus"/>
    <property type="evidence" value="ECO:0007669"/>
    <property type="project" value="UniProtKB-SubCell"/>
</dbReference>
<sequence length="463" mass="51718">MERSSPHFFKVYFPELSSDHLKIPPAFRKYIEHELPGTVSLKGPSGGTWNVEFVKSSKGLLFANGWKKFVADHSIELGDFLVFRYDGGLHFSVLVLDATACEKEAAFLARPYGGGHIAIVDGIEGGEEGETMGEHDSKALVLSPNESFGVGHMRNICSVDCLAMQGPPSKTEKRKKGSPSDEVAAISQDDLDSWKLRKSKSKTPDWSNSMVVARISPPSGALAVPHKKVHENTMREKDLHKRKIVSSEHTMAVNKAKTKLQRGRPAKTSALSVTSTAKSLSKKVGRPSKMSALKQSSQMSERLKLLPCNDVARRGEVVAKVQRMPSLISQRRPVTKEEINKALEQAKSFKSKSPFVRVVMRDSYVYVSFFMNIPYPFVREHLPKISKKMTLWDPNGKPWAVNYVSYSSRGGFSAGWGGFSYANNLEKYDVCVFELIKRDHMKVHIFRVVKEIAPLIRNTKCKS</sequence>
<dbReference type="InterPro" id="IPR017956">
    <property type="entry name" value="AT_hook_DNA-bd_motif"/>
</dbReference>
<evidence type="ECO:0000256" key="4">
    <source>
        <dbReference type="ARBA" id="ARBA00023163"/>
    </source>
</evidence>
<evidence type="ECO:0000256" key="2">
    <source>
        <dbReference type="ARBA" id="ARBA00023015"/>
    </source>
</evidence>
<dbReference type="RefSeq" id="XP_010924436.1">
    <property type="nucleotide sequence ID" value="XM_010926134.3"/>
</dbReference>
<gene>
    <name evidence="9" type="primary">LOC105047272</name>
</gene>
<dbReference type="InterPro" id="IPR003340">
    <property type="entry name" value="B3_DNA-bd"/>
</dbReference>
<dbReference type="KEGG" id="egu:105047272"/>
<dbReference type="Pfam" id="PF02178">
    <property type="entry name" value="AT_hook"/>
    <property type="match status" value="2"/>
</dbReference>
<organism evidence="8 9">
    <name type="scientific">Elaeis guineensis var. tenera</name>
    <name type="common">Oil palm</name>
    <dbReference type="NCBI Taxonomy" id="51953"/>
    <lineage>
        <taxon>Eukaryota</taxon>
        <taxon>Viridiplantae</taxon>
        <taxon>Streptophyta</taxon>
        <taxon>Embryophyta</taxon>
        <taxon>Tracheophyta</taxon>
        <taxon>Spermatophyta</taxon>
        <taxon>Magnoliopsida</taxon>
        <taxon>Liliopsida</taxon>
        <taxon>Arecaceae</taxon>
        <taxon>Arecoideae</taxon>
        <taxon>Cocoseae</taxon>
        <taxon>Elaeidinae</taxon>
        <taxon>Elaeis</taxon>
    </lineage>
</organism>
<evidence type="ECO:0000313" key="9">
    <source>
        <dbReference type="RefSeq" id="XP_010924436.1"/>
    </source>
</evidence>
<dbReference type="Pfam" id="PF02362">
    <property type="entry name" value="B3"/>
    <property type="match status" value="2"/>
</dbReference>
<dbReference type="InterPro" id="IPR015300">
    <property type="entry name" value="DNA-bd_pseudobarrel_sf"/>
</dbReference>
<accession>A0A6I9RCQ4</accession>
<dbReference type="Proteomes" id="UP000504607">
    <property type="component" value="Chromosome 1"/>
</dbReference>
<dbReference type="SUPFAM" id="SSF101936">
    <property type="entry name" value="DNA-binding pseudobarrel domain"/>
    <property type="match status" value="2"/>
</dbReference>
<keyword evidence="4" id="KW-0804">Transcription</keyword>
<evidence type="ECO:0000259" key="7">
    <source>
        <dbReference type="PROSITE" id="PS50863"/>
    </source>
</evidence>
<keyword evidence="3" id="KW-0238">DNA-binding</keyword>
<proteinExistence type="predicted"/>
<feature type="compositionally biased region" description="Basic residues" evidence="6">
    <location>
        <begin position="256"/>
        <end position="265"/>
    </location>
</feature>
<feature type="region of interest" description="Disordered" evidence="6">
    <location>
        <begin position="167"/>
        <end position="189"/>
    </location>
</feature>
<feature type="region of interest" description="Disordered" evidence="6">
    <location>
        <begin position="249"/>
        <end position="269"/>
    </location>
</feature>
<dbReference type="AlphaFoldDB" id="A0A6I9RCQ4"/>
<dbReference type="InParanoid" id="A0A6I9RCQ4"/>
<evidence type="ECO:0000313" key="8">
    <source>
        <dbReference type="Proteomes" id="UP000504607"/>
    </source>
</evidence>
<evidence type="ECO:0000256" key="3">
    <source>
        <dbReference type="ARBA" id="ARBA00023125"/>
    </source>
</evidence>
<dbReference type="PANTHER" id="PTHR31391:SF155">
    <property type="entry name" value="B3 DOMAIN-CONTAINING PROTEIN OS11G0197600"/>
    <property type="match status" value="1"/>
</dbReference>
<name>A0A6I9RCQ4_ELAGV</name>
<dbReference type="PANTHER" id="PTHR31391">
    <property type="entry name" value="B3 DOMAIN-CONTAINING PROTEIN OS11G0197600-RELATED"/>
    <property type="match status" value="1"/>
</dbReference>
<keyword evidence="5" id="KW-0539">Nucleus</keyword>
<feature type="domain" description="TF-B3" evidence="7">
    <location>
        <begin position="6"/>
        <end position="99"/>
    </location>
</feature>
<protein>
    <submittedName>
        <fullName evidence="9">B3 domain-containing protein Os11g0197600 isoform X1</fullName>
    </submittedName>
</protein>
<evidence type="ECO:0000256" key="6">
    <source>
        <dbReference type="SAM" id="MobiDB-lite"/>
    </source>
</evidence>
<keyword evidence="2" id="KW-0805">Transcription regulation</keyword>
<dbReference type="GeneID" id="105047272"/>
<dbReference type="InterPro" id="IPR044837">
    <property type="entry name" value="REM16-like"/>
</dbReference>
<comment type="subcellular location">
    <subcellularLocation>
        <location evidence="1">Nucleus</location>
    </subcellularLocation>
</comment>
<feature type="domain" description="TF-B3" evidence="7">
    <location>
        <begin position="356"/>
        <end position="449"/>
    </location>
</feature>
<evidence type="ECO:0000256" key="1">
    <source>
        <dbReference type="ARBA" id="ARBA00004123"/>
    </source>
</evidence>
<reference evidence="9" key="1">
    <citation type="submission" date="2025-08" db="UniProtKB">
        <authorList>
            <consortium name="RefSeq"/>
        </authorList>
    </citation>
    <scope>IDENTIFICATION</scope>
</reference>
<dbReference type="Gene3D" id="2.40.330.10">
    <property type="entry name" value="DNA-binding pseudobarrel domain"/>
    <property type="match status" value="2"/>
</dbReference>
<dbReference type="PROSITE" id="PS50863">
    <property type="entry name" value="B3"/>
    <property type="match status" value="2"/>
</dbReference>
<evidence type="ECO:0000256" key="5">
    <source>
        <dbReference type="ARBA" id="ARBA00023242"/>
    </source>
</evidence>
<dbReference type="GO" id="GO:0003677">
    <property type="term" value="F:DNA binding"/>
    <property type="evidence" value="ECO:0007669"/>
    <property type="project" value="UniProtKB-KW"/>
</dbReference>
<dbReference type="OrthoDB" id="1666376at2759"/>
<keyword evidence="8" id="KW-1185">Reference proteome</keyword>